<dbReference type="SUPFAM" id="SSF48403">
    <property type="entry name" value="Ankyrin repeat"/>
    <property type="match status" value="1"/>
</dbReference>
<dbReference type="PROSITE" id="PS50088">
    <property type="entry name" value="ANK_REPEAT"/>
    <property type="match status" value="1"/>
</dbReference>
<keyword evidence="2 3" id="KW-0040">ANK repeat</keyword>
<dbReference type="InterPro" id="IPR002110">
    <property type="entry name" value="Ankyrin_rpt"/>
</dbReference>
<comment type="caution">
    <text evidence="4">The sequence shown here is derived from an EMBL/GenBank/DDBJ whole genome shotgun (WGS) entry which is preliminary data.</text>
</comment>
<keyword evidence="1" id="KW-0677">Repeat</keyword>
<dbReference type="Proteomes" id="UP000193689">
    <property type="component" value="Unassembled WGS sequence"/>
</dbReference>
<dbReference type="Pfam" id="PF12796">
    <property type="entry name" value="Ank_2"/>
    <property type="match status" value="1"/>
</dbReference>
<organism evidence="4 5">
    <name type="scientific">Pseudomassariella vexata</name>
    <dbReference type="NCBI Taxonomy" id="1141098"/>
    <lineage>
        <taxon>Eukaryota</taxon>
        <taxon>Fungi</taxon>
        <taxon>Dikarya</taxon>
        <taxon>Ascomycota</taxon>
        <taxon>Pezizomycotina</taxon>
        <taxon>Sordariomycetes</taxon>
        <taxon>Xylariomycetidae</taxon>
        <taxon>Amphisphaeriales</taxon>
        <taxon>Pseudomassariaceae</taxon>
        <taxon>Pseudomassariella</taxon>
    </lineage>
</organism>
<evidence type="ECO:0000256" key="2">
    <source>
        <dbReference type="ARBA" id="ARBA00023043"/>
    </source>
</evidence>
<evidence type="ECO:0000256" key="1">
    <source>
        <dbReference type="ARBA" id="ARBA00022737"/>
    </source>
</evidence>
<gene>
    <name evidence="4" type="ORF">BCR38DRAFT_451202</name>
</gene>
<dbReference type="InterPro" id="IPR036770">
    <property type="entry name" value="Ankyrin_rpt-contain_sf"/>
</dbReference>
<proteinExistence type="predicted"/>
<dbReference type="PROSITE" id="PS50297">
    <property type="entry name" value="ANK_REP_REGION"/>
    <property type="match status" value="1"/>
</dbReference>
<evidence type="ECO:0000313" key="5">
    <source>
        <dbReference type="Proteomes" id="UP000193689"/>
    </source>
</evidence>
<dbReference type="STRING" id="1141098.A0A1Y2DB06"/>
<dbReference type="PANTHER" id="PTHR24198:SF165">
    <property type="entry name" value="ANKYRIN REPEAT-CONTAINING PROTEIN-RELATED"/>
    <property type="match status" value="1"/>
</dbReference>
<dbReference type="RefSeq" id="XP_040710094.1">
    <property type="nucleotide sequence ID" value="XM_040861448.1"/>
</dbReference>
<keyword evidence="5" id="KW-1185">Reference proteome</keyword>
<dbReference type="OrthoDB" id="426293at2759"/>
<dbReference type="EMBL" id="MCFJ01000023">
    <property type="protein sequence ID" value="ORY56377.1"/>
    <property type="molecule type" value="Genomic_DNA"/>
</dbReference>
<protein>
    <submittedName>
        <fullName evidence="4">Uncharacterized protein</fullName>
    </submittedName>
</protein>
<reference evidence="4 5" key="1">
    <citation type="submission" date="2016-07" db="EMBL/GenBank/DDBJ databases">
        <title>Pervasive Adenine N6-methylation of Active Genes in Fungi.</title>
        <authorList>
            <consortium name="DOE Joint Genome Institute"/>
            <person name="Mondo S.J."/>
            <person name="Dannebaum R.O."/>
            <person name="Kuo R.C."/>
            <person name="Labutti K."/>
            <person name="Haridas S."/>
            <person name="Kuo A."/>
            <person name="Salamov A."/>
            <person name="Ahrendt S.R."/>
            <person name="Lipzen A."/>
            <person name="Sullivan W."/>
            <person name="Andreopoulos W.B."/>
            <person name="Clum A."/>
            <person name="Lindquist E."/>
            <person name="Daum C."/>
            <person name="Ramamoorthy G.K."/>
            <person name="Gryganskyi A."/>
            <person name="Culley D."/>
            <person name="Magnuson J.K."/>
            <person name="James T.Y."/>
            <person name="O'Malley M.A."/>
            <person name="Stajich J.E."/>
            <person name="Spatafora J.W."/>
            <person name="Visel A."/>
            <person name="Grigoriev I.V."/>
        </authorList>
    </citation>
    <scope>NUCLEOTIDE SEQUENCE [LARGE SCALE GENOMIC DNA]</scope>
    <source>
        <strain evidence="4 5">CBS 129021</strain>
    </source>
</reference>
<feature type="repeat" description="ANK" evidence="3">
    <location>
        <begin position="6"/>
        <end position="29"/>
    </location>
</feature>
<dbReference type="Gene3D" id="1.25.40.20">
    <property type="entry name" value="Ankyrin repeat-containing domain"/>
    <property type="match status" value="1"/>
</dbReference>
<accession>A0A1Y2DB06</accession>
<dbReference type="SMART" id="SM00248">
    <property type="entry name" value="ANK"/>
    <property type="match status" value="2"/>
</dbReference>
<sequence>MCMDNDGRTALFLSARYGHDSLVRLLLRKCPLELYTKDHYSATPLFAALRNGHLQVAKLLLITDDTCIGTRDCFDRTLMWWARRSRNTQLIQLIHHYSTKAGLQVDESDMSTETGPVTFNPTSNWCNVCTLCIRDGSDYYKCGICNGGDFAICLECFKFGVECQNSSHRWELH</sequence>
<dbReference type="AlphaFoldDB" id="A0A1Y2DB06"/>
<evidence type="ECO:0000313" key="4">
    <source>
        <dbReference type="EMBL" id="ORY56377.1"/>
    </source>
</evidence>
<evidence type="ECO:0000256" key="3">
    <source>
        <dbReference type="PROSITE-ProRule" id="PRU00023"/>
    </source>
</evidence>
<name>A0A1Y2DB06_9PEZI</name>
<feature type="non-terminal residue" evidence="4">
    <location>
        <position position="173"/>
    </location>
</feature>
<dbReference type="GO" id="GO:0005737">
    <property type="term" value="C:cytoplasm"/>
    <property type="evidence" value="ECO:0007669"/>
    <property type="project" value="TreeGrafter"/>
</dbReference>
<dbReference type="PANTHER" id="PTHR24198">
    <property type="entry name" value="ANKYRIN REPEAT AND PROTEIN KINASE DOMAIN-CONTAINING PROTEIN"/>
    <property type="match status" value="1"/>
</dbReference>
<dbReference type="GeneID" id="63777660"/>
<dbReference type="InParanoid" id="A0A1Y2DB06"/>